<evidence type="ECO:0000313" key="3">
    <source>
        <dbReference type="Proteomes" id="UP001565368"/>
    </source>
</evidence>
<dbReference type="CDD" id="cd05254">
    <property type="entry name" value="dTDP_HR_like_SDR_e"/>
    <property type="match status" value="1"/>
</dbReference>
<dbReference type="InterPro" id="IPR036291">
    <property type="entry name" value="NAD(P)-bd_dom_sf"/>
</dbReference>
<dbReference type="PANTHER" id="PTHR10491">
    <property type="entry name" value="DTDP-4-DEHYDRORHAMNOSE REDUCTASE"/>
    <property type="match status" value="1"/>
</dbReference>
<evidence type="ECO:0000259" key="1">
    <source>
        <dbReference type="Pfam" id="PF04321"/>
    </source>
</evidence>
<dbReference type="Pfam" id="PF04321">
    <property type="entry name" value="RmlD_sub_bind"/>
    <property type="match status" value="1"/>
</dbReference>
<dbReference type="Proteomes" id="UP001565368">
    <property type="component" value="Unassembled WGS sequence"/>
</dbReference>
<dbReference type="InterPro" id="IPR029903">
    <property type="entry name" value="RmlD-like-bd"/>
</dbReference>
<dbReference type="RefSeq" id="XP_069205459.1">
    <property type="nucleotide sequence ID" value="XM_069357522.1"/>
</dbReference>
<dbReference type="PANTHER" id="PTHR10491:SF4">
    <property type="entry name" value="METHIONINE ADENOSYLTRANSFERASE 2 SUBUNIT BETA"/>
    <property type="match status" value="1"/>
</dbReference>
<feature type="domain" description="RmlD-like substrate binding" evidence="1">
    <location>
        <begin position="12"/>
        <end position="224"/>
    </location>
</feature>
<proteinExistence type="predicted"/>
<reference evidence="2 3" key="1">
    <citation type="submission" date="2023-08" db="EMBL/GenBank/DDBJ databases">
        <title>Annotated Genome Sequence of Vanrija albida AlHP1.</title>
        <authorList>
            <person name="Herzog R."/>
        </authorList>
    </citation>
    <scope>NUCLEOTIDE SEQUENCE [LARGE SCALE GENOMIC DNA]</scope>
    <source>
        <strain evidence="2 3">AlHP1</strain>
    </source>
</reference>
<dbReference type="SUPFAM" id="SSF51735">
    <property type="entry name" value="NAD(P)-binding Rossmann-fold domains"/>
    <property type="match status" value="1"/>
</dbReference>
<protein>
    <recommendedName>
        <fullName evidence="1">RmlD-like substrate binding domain-containing protein</fullName>
    </recommendedName>
</protein>
<dbReference type="GeneID" id="95990195"/>
<gene>
    <name evidence="2" type="ORF">Q8F55_009152</name>
</gene>
<evidence type="ECO:0000313" key="2">
    <source>
        <dbReference type="EMBL" id="KAL1405515.1"/>
    </source>
</evidence>
<dbReference type="Gene3D" id="3.40.50.720">
    <property type="entry name" value="NAD(P)-binding Rossmann-like Domain"/>
    <property type="match status" value="1"/>
</dbReference>
<sequence length="241" mass="25625">MSASAEAAAPKTVVVTGASGLLGRAVTAAFRKRGDTVIPLAYTRADKDSRYTKLDLTDAAAVDAFFESTPVDVVVHAAAERRPDVAEANPAAAERINVGTSAHLGRLATTHGFTLLYISTDYVFNGRAPPYHVQDRPDPLQMYGRQKLAGEEAVVAARGAGANAASVRVPVLFGRAEYNAESAVNVLVDVVKDQSGKAYTMDHYQIRNPTNVDDVARVLYDLAHLTRPLPPSSTSAPPAPR</sequence>
<organism evidence="2 3">
    <name type="scientific">Vanrija albida</name>
    <dbReference type="NCBI Taxonomy" id="181172"/>
    <lineage>
        <taxon>Eukaryota</taxon>
        <taxon>Fungi</taxon>
        <taxon>Dikarya</taxon>
        <taxon>Basidiomycota</taxon>
        <taxon>Agaricomycotina</taxon>
        <taxon>Tremellomycetes</taxon>
        <taxon>Trichosporonales</taxon>
        <taxon>Trichosporonaceae</taxon>
        <taxon>Vanrija</taxon>
    </lineage>
</organism>
<keyword evidence="3" id="KW-1185">Reference proteome</keyword>
<comment type="caution">
    <text evidence="2">The sequence shown here is derived from an EMBL/GenBank/DDBJ whole genome shotgun (WGS) entry which is preliminary data.</text>
</comment>
<dbReference type="InterPro" id="IPR005913">
    <property type="entry name" value="dTDP_dehydrorham_reduct"/>
</dbReference>
<dbReference type="EMBL" id="JBBXJM010000007">
    <property type="protein sequence ID" value="KAL1405515.1"/>
    <property type="molecule type" value="Genomic_DNA"/>
</dbReference>
<name>A0ABR3PSZ6_9TREE</name>
<accession>A0ABR3PSZ6</accession>